<dbReference type="InterPro" id="IPR008271">
    <property type="entry name" value="Ser/Thr_kinase_AS"/>
</dbReference>
<evidence type="ECO:0000256" key="3">
    <source>
        <dbReference type="ARBA" id="ARBA00022741"/>
    </source>
</evidence>
<name>A0A158PBC9_ANGCA</name>
<dbReference type="Pfam" id="PF00069">
    <property type="entry name" value="Pkinase"/>
    <property type="match status" value="1"/>
</dbReference>
<proteinExistence type="predicted"/>
<dbReference type="PANTHER" id="PTHR11584">
    <property type="entry name" value="SERINE/THREONINE PROTEIN KINASE"/>
    <property type="match status" value="1"/>
</dbReference>
<evidence type="ECO:0000256" key="5">
    <source>
        <dbReference type="ARBA" id="ARBA00022840"/>
    </source>
</evidence>
<evidence type="ECO:0000259" key="6">
    <source>
        <dbReference type="PROSITE" id="PS50011"/>
    </source>
</evidence>
<reference evidence="7" key="1">
    <citation type="submission" date="2012-09" db="EMBL/GenBank/DDBJ databases">
        <authorList>
            <person name="Martin A.A."/>
        </authorList>
    </citation>
    <scope>NUCLEOTIDE SEQUENCE</scope>
</reference>
<dbReference type="GO" id="GO:0004674">
    <property type="term" value="F:protein serine/threonine kinase activity"/>
    <property type="evidence" value="ECO:0007669"/>
    <property type="project" value="UniProtKB-KW"/>
</dbReference>
<sequence length="872" mass="100252">LWLILRAYFSGRFACFAFLFAFFFECETLPIYYNAAIWCKHVSGLLAEFEKYQSLFPHSKAMEEDCCARKGAAFTKSLLDKVTLLITWLNTVDDLASKITQLGTMFEVSGLPEAEKCWPRPLHSTCWTVGLRDARPVFAAFVKRSLLLRGMKRVIARVWEVCERTVTKTAVLLQPPIASYAHAASLRFDMELRDITKRPNQYACIGLGNFLLKCFENLYAMALRSKWSIPSDAEMDVLTMEALIEDCRDCIEEAVRYDKVLHKYLCYVERWCSKVAHNGDLGRLFLQLEGEWRTAVQCSRHIRSGLDILTCFPFIMLYSWSQIRSWKSQYHSMPISSLYSALKVKERSARLVALLRGVLFDLNDATGYIMRQPLDAVATVFRSDYCLVSLLQVDFGEPSVAVCVLVDCFSADKAMAHDLVTALAECRLPDCGRIIVVPKQEFRRIWNYRRVKLSFEGSVLENIHYLRVNLFNICYHATETKKRFPAVFEMIMPSCSSHHNIDAELRKLAFHRDVCRYVGDSYLQEFGAELVIRDLLHFQVCVMQPSPSPHIPLWASHAFNFIHLLTDPRYTDYLSDHKFQATRWVSMKFRFSNLRNHKATTVYLKAVVGCLAGGTFGTVYKALNVDAQCVIAIKVIRVQRGSQKVLQGEVDIFRNLNHKNLVKYYGCEDEVLIMMEYCSEGTLEKICREGLDEELVRRYTNSLLRAVAYMHSQKVVHRDIKPENIFLDLYCVLKLGDFGCSVRLREQATIYGEIAEYAGTVQYMAPEVLTYGGVAEDGRYRGYGRAVDIWSIGCAKVDKYVADCVIFGFQYCFYFQPPYPVPIGGLLKHFLDSCFVFSPDERKSAEQLLQDPFANLHVGVLFLSFYYFTRYF</sequence>
<evidence type="ECO:0000256" key="2">
    <source>
        <dbReference type="ARBA" id="ARBA00022679"/>
    </source>
</evidence>
<dbReference type="PANTHER" id="PTHR11584:SF369">
    <property type="entry name" value="MITOGEN-ACTIVATED PROTEIN KINASE KINASE KINASE 19-RELATED"/>
    <property type="match status" value="1"/>
</dbReference>
<keyword evidence="4" id="KW-0418">Kinase</keyword>
<dbReference type="InterPro" id="IPR000719">
    <property type="entry name" value="Prot_kinase_dom"/>
</dbReference>
<reference evidence="8" key="2">
    <citation type="submission" date="2016-04" db="UniProtKB">
        <authorList>
            <consortium name="WormBaseParasite"/>
        </authorList>
    </citation>
    <scope>IDENTIFICATION</scope>
</reference>
<accession>A0A158PBC9</accession>
<keyword evidence="2" id="KW-0808">Transferase</keyword>
<dbReference type="GO" id="GO:0005524">
    <property type="term" value="F:ATP binding"/>
    <property type="evidence" value="ECO:0007669"/>
    <property type="project" value="UniProtKB-KW"/>
</dbReference>
<dbReference type="SMART" id="SM00220">
    <property type="entry name" value="S_TKc"/>
    <property type="match status" value="1"/>
</dbReference>
<keyword evidence="7" id="KW-1185">Reference proteome</keyword>
<protein>
    <submittedName>
        <fullName evidence="8">Protein kinase domain-containing protein</fullName>
    </submittedName>
</protein>
<evidence type="ECO:0000256" key="1">
    <source>
        <dbReference type="ARBA" id="ARBA00022527"/>
    </source>
</evidence>
<dbReference type="AlphaFoldDB" id="A0A158PBC9"/>
<dbReference type="SUPFAM" id="SSF56112">
    <property type="entry name" value="Protein kinase-like (PK-like)"/>
    <property type="match status" value="1"/>
</dbReference>
<dbReference type="PROSITE" id="PS00108">
    <property type="entry name" value="PROTEIN_KINASE_ST"/>
    <property type="match status" value="1"/>
</dbReference>
<keyword evidence="5" id="KW-0067">ATP-binding</keyword>
<dbReference type="STRING" id="6313.A0A158PBC9"/>
<dbReference type="Gene3D" id="1.10.510.10">
    <property type="entry name" value="Transferase(Phosphotransferase) domain 1"/>
    <property type="match status" value="1"/>
</dbReference>
<dbReference type="InterPro" id="IPR011009">
    <property type="entry name" value="Kinase-like_dom_sf"/>
</dbReference>
<evidence type="ECO:0000313" key="8">
    <source>
        <dbReference type="WBParaSite" id="ACAC_0001075001-mRNA-1"/>
    </source>
</evidence>
<keyword evidence="1" id="KW-0723">Serine/threonine-protein kinase</keyword>
<feature type="domain" description="Protein kinase" evidence="6">
    <location>
        <begin position="605"/>
        <end position="854"/>
    </location>
</feature>
<evidence type="ECO:0000313" key="7">
    <source>
        <dbReference type="Proteomes" id="UP000035642"/>
    </source>
</evidence>
<dbReference type="PROSITE" id="PS50011">
    <property type="entry name" value="PROTEIN_KINASE_DOM"/>
    <property type="match status" value="1"/>
</dbReference>
<dbReference type="WBParaSite" id="ACAC_0001075001-mRNA-1">
    <property type="protein sequence ID" value="ACAC_0001075001-mRNA-1"/>
    <property type="gene ID" value="ACAC_0001075001"/>
</dbReference>
<evidence type="ECO:0000256" key="4">
    <source>
        <dbReference type="ARBA" id="ARBA00022777"/>
    </source>
</evidence>
<keyword evidence="3" id="KW-0547">Nucleotide-binding</keyword>
<organism evidence="7 8">
    <name type="scientific">Angiostrongylus cantonensis</name>
    <name type="common">Rat lungworm</name>
    <dbReference type="NCBI Taxonomy" id="6313"/>
    <lineage>
        <taxon>Eukaryota</taxon>
        <taxon>Metazoa</taxon>
        <taxon>Ecdysozoa</taxon>
        <taxon>Nematoda</taxon>
        <taxon>Chromadorea</taxon>
        <taxon>Rhabditida</taxon>
        <taxon>Rhabditina</taxon>
        <taxon>Rhabditomorpha</taxon>
        <taxon>Strongyloidea</taxon>
        <taxon>Metastrongylidae</taxon>
        <taxon>Angiostrongylus</taxon>
    </lineage>
</organism>
<dbReference type="Proteomes" id="UP000035642">
    <property type="component" value="Unassembled WGS sequence"/>
</dbReference>